<keyword evidence="1" id="KW-0812">Transmembrane</keyword>
<reference evidence="4" key="1">
    <citation type="submission" date="2016-10" db="EMBL/GenBank/DDBJ databases">
        <authorList>
            <person name="Varghese N."/>
        </authorList>
    </citation>
    <scope>NUCLEOTIDE SEQUENCE [LARGE SCALE GENOMIC DNA]</scope>
    <source>
        <strain evidence="4">DSM 24868</strain>
    </source>
</reference>
<dbReference type="AlphaFoldDB" id="A0A1H6UCN1"/>
<organism evidence="3 4">
    <name type="scientific">Demequina mangrovi</name>
    <dbReference type="NCBI Taxonomy" id="1043493"/>
    <lineage>
        <taxon>Bacteria</taxon>
        <taxon>Bacillati</taxon>
        <taxon>Actinomycetota</taxon>
        <taxon>Actinomycetes</taxon>
        <taxon>Micrococcales</taxon>
        <taxon>Demequinaceae</taxon>
        <taxon>Demequina</taxon>
    </lineage>
</organism>
<evidence type="ECO:0000259" key="2">
    <source>
        <dbReference type="Pfam" id="PF07885"/>
    </source>
</evidence>
<accession>A0A1H6UCN1</accession>
<dbReference type="RefSeq" id="WP_052405457.1">
    <property type="nucleotide sequence ID" value="NZ_BBLU01000001.1"/>
</dbReference>
<feature type="domain" description="Potassium channel" evidence="2">
    <location>
        <begin position="142"/>
        <end position="221"/>
    </location>
</feature>
<evidence type="ECO:0000313" key="3">
    <source>
        <dbReference type="EMBL" id="SEI90128.1"/>
    </source>
</evidence>
<evidence type="ECO:0000256" key="1">
    <source>
        <dbReference type="SAM" id="Phobius"/>
    </source>
</evidence>
<sequence>MLTAGAHHEETAEDEAAHRPMMWLLLVTLVVLQFGYPVTYEGTGWTLAYLLTYVGIVVFSVRRANTDRRRYWPLLVASAGLVVGTTWYAFQQQDDTAEAAMLASMGVLQLALVVTLARSLVSPPRGARTIDLLLVAVCTYLLLGGVFGVVSGLMELGSPGSFADPNAGALTWQGLLYGSYVTLATLGFGDIVPVSPWARSLWSFEAVLGTLFVAVVIARLVGVAGFAPRDTRDDGA</sequence>
<dbReference type="EMBL" id="FNZI01000001">
    <property type="protein sequence ID" value="SEI90128.1"/>
    <property type="molecule type" value="Genomic_DNA"/>
</dbReference>
<keyword evidence="1" id="KW-1133">Transmembrane helix</keyword>
<keyword evidence="4" id="KW-1185">Reference proteome</keyword>
<dbReference type="SUPFAM" id="SSF81324">
    <property type="entry name" value="Voltage-gated potassium channels"/>
    <property type="match status" value="1"/>
</dbReference>
<feature type="transmembrane region" description="Helical" evidence="1">
    <location>
        <begin position="206"/>
        <end position="227"/>
    </location>
</feature>
<keyword evidence="1" id="KW-0472">Membrane</keyword>
<dbReference type="Pfam" id="PF07885">
    <property type="entry name" value="Ion_trans_2"/>
    <property type="match status" value="1"/>
</dbReference>
<dbReference type="Gene3D" id="1.10.287.70">
    <property type="match status" value="1"/>
</dbReference>
<feature type="transmembrane region" description="Helical" evidence="1">
    <location>
        <begin position="21"/>
        <end position="39"/>
    </location>
</feature>
<protein>
    <submittedName>
        <fullName evidence="3">Ion channel</fullName>
    </submittedName>
</protein>
<proteinExistence type="predicted"/>
<dbReference type="InterPro" id="IPR013099">
    <property type="entry name" value="K_chnl_dom"/>
</dbReference>
<dbReference type="STRING" id="1043493.SAMN05421637_0355"/>
<feature type="transmembrane region" description="Helical" evidence="1">
    <location>
        <begin position="45"/>
        <end position="64"/>
    </location>
</feature>
<feature type="transmembrane region" description="Helical" evidence="1">
    <location>
        <begin position="71"/>
        <end position="90"/>
    </location>
</feature>
<dbReference type="eggNOG" id="ENOG503139Z">
    <property type="taxonomic scope" value="Bacteria"/>
</dbReference>
<feature type="transmembrane region" description="Helical" evidence="1">
    <location>
        <begin position="102"/>
        <end position="121"/>
    </location>
</feature>
<feature type="transmembrane region" description="Helical" evidence="1">
    <location>
        <begin position="133"/>
        <end position="154"/>
    </location>
</feature>
<dbReference type="Proteomes" id="UP000183315">
    <property type="component" value="Unassembled WGS sequence"/>
</dbReference>
<name>A0A1H6UCN1_9MICO</name>
<gene>
    <name evidence="3" type="ORF">SAMN05421637_0355</name>
</gene>
<feature type="transmembrane region" description="Helical" evidence="1">
    <location>
        <begin position="174"/>
        <end position="194"/>
    </location>
</feature>
<evidence type="ECO:0000313" key="4">
    <source>
        <dbReference type="Proteomes" id="UP000183315"/>
    </source>
</evidence>